<dbReference type="EMBL" id="CM001889">
    <property type="protein sequence ID" value="EOY50902.1"/>
    <property type="molecule type" value="Genomic_DNA"/>
</dbReference>
<dbReference type="Proteomes" id="UP000014062">
    <property type="component" value="Chromosome"/>
</dbReference>
<gene>
    <name evidence="1" type="ORF">SLI_6195</name>
</gene>
<protein>
    <submittedName>
        <fullName evidence="1">Uncharacterized protein</fullName>
    </submittedName>
</protein>
<sequence>MPGALPGEEQVVKDWLAEGGRGDLVGRPERLSLSQRRQAADTGMPCHLPRCLLTPAAGFSTASRRCRLTRASIGECGMW</sequence>
<proteinExistence type="predicted"/>
<accession>A0A7U9DZN0</accession>
<dbReference type="AlphaFoldDB" id="A0A7U9DZN0"/>
<evidence type="ECO:0000313" key="2">
    <source>
        <dbReference type="Proteomes" id="UP000014062"/>
    </source>
</evidence>
<evidence type="ECO:0000313" key="1">
    <source>
        <dbReference type="EMBL" id="EOY50902.1"/>
    </source>
</evidence>
<reference evidence="2" key="1">
    <citation type="journal article" date="2013" name="Genome Biol. Evol.">
        <title>The genome sequence of Streptomyces lividans 66 reveals a novel tRNA-dependent peptide biosynthetic system within a metal-related genomic island.</title>
        <authorList>
            <person name="Cruz-Morales P."/>
            <person name="Vijgenboom E."/>
            <person name="Iruegas-Bocardo F."/>
            <person name="Girard G."/>
            <person name="Yanez-Guerra L.A."/>
            <person name="Ramos-Aboites H.E."/>
            <person name="Pernodet J.L."/>
            <person name="Anne J."/>
            <person name="van Wezel G.P."/>
            <person name="Barona-Gomez F."/>
        </authorList>
    </citation>
    <scope>NUCLEOTIDE SEQUENCE [LARGE SCALE GENOMIC DNA]</scope>
    <source>
        <strain evidence="2">1326</strain>
    </source>
</reference>
<organism evidence="1 2">
    <name type="scientific">Streptomyces lividans 1326</name>
    <dbReference type="NCBI Taxonomy" id="1200984"/>
    <lineage>
        <taxon>Bacteria</taxon>
        <taxon>Bacillati</taxon>
        <taxon>Actinomycetota</taxon>
        <taxon>Actinomycetes</taxon>
        <taxon>Kitasatosporales</taxon>
        <taxon>Streptomycetaceae</taxon>
        <taxon>Streptomyces</taxon>
    </lineage>
</organism>
<name>A0A7U9DZN0_STRLI</name>